<gene>
    <name evidence="8" type="ORF">GGR37_001228</name>
</gene>
<dbReference type="OrthoDB" id="5294733at2"/>
<evidence type="ECO:0000256" key="1">
    <source>
        <dbReference type="ARBA" id="ARBA00004141"/>
    </source>
</evidence>
<evidence type="ECO:0000256" key="2">
    <source>
        <dbReference type="ARBA" id="ARBA00022676"/>
    </source>
</evidence>
<keyword evidence="5 7" id="KW-1133">Transmembrane helix</keyword>
<evidence type="ECO:0000313" key="9">
    <source>
        <dbReference type="Proteomes" id="UP000538566"/>
    </source>
</evidence>
<dbReference type="PANTHER" id="PTHR43867:SF2">
    <property type="entry name" value="CELLULOSE SYNTHASE CATALYTIC SUBUNIT A [UDP-FORMING]"/>
    <property type="match status" value="1"/>
</dbReference>
<keyword evidence="6 7" id="KW-0472">Membrane</keyword>
<accession>A0A7W7A9N3</accession>
<dbReference type="Proteomes" id="UP000538566">
    <property type="component" value="Unassembled WGS sequence"/>
</dbReference>
<sequence length="475" mass="53066">MLSWPSYPALQWLAVVEHELLLFAAIWFALFALDELLVDLAWLWLRLLGHGRTLRMSGCGDAELGGVSAVLVPAWNESQVIGAMVTHALRSWPQRDLRIYVGCYRNDTATLEALTGTEPDPRLRVVVHDRDGPTTKADCLNRLYRAICEDERRARQPVRALILHDAEDMVHPAALSAMDQALDTVDFVQLPVRPEPQSTSRWVAGHYCDEFAEAHARDMVVGHHIGAALPSAGVGCAFSRRAIDRIIAHRASDEPFAAECLTEDYECGLLVNATGGRSAFLRMRAQDGTLVATREFFPASIAESVRQKARWVHGIAFQGWDRLGWNLRLCDLWMRLRDRRGPLVAVVICAAYLMLLLWPVLILAQQVGLAEPVPDGPLLRGLLVFNFASLLWRLVMRALFTAREYGLREGLLAVLRFPVGNIIAIMAARRALMAYVRVLLGGRLRWDHTVHRAHLAQVLPLALPLEEPRPLPAPS</sequence>
<evidence type="ECO:0000256" key="6">
    <source>
        <dbReference type="ARBA" id="ARBA00023136"/>
    </source>
</evidence>
<comment type="caution">
    <text evidence="8">The sequence shown here is derived from an EMBL/GenBank/DDBJ whole genome shotgun (WGS) entry which is preliminary data.</text>
</comment>
<dbReference type="Pfam" id="PF13641">
    <property type="entry name" value="Glyco_tranf_2_3"/>
    <property type="match status" value="1"/>
</dbReference>
<dbReference type="RefSeq" id="WP_144907414.1">
    <property type="nucleotide sequence ID" value="NZ_JACHOA010000002.1"/>
</dbReference>
<name>A0A7W7A9N3_9SPHN</name>
<feature type="transmembrane region" description="Helical" evidence="7">
    <location>
        <begin position="377"/>
        <end position="395"/>
    </location>
</feature>
<keyword evidence="3" id="KW-0808">Transferase</keyword>
<feature type="transmembrane region" description="Helical" evidence="7">
    <location>
        <begin position="343"/>
        <end position="365"/>
    </location>
</feature>
<dbReference type="NCBIfam" id="NF011307">
    <property type="entry name" value="PRK14716.1-5"/>
    <property type="match status" value="1"/>
</dbReference>
<dbReference type="PANTHER" id="PTHR43867">
    <property type="entry name" value="CELLULOSE SYNTHASE CATALYTIC SUBUNIT A [UDP-FORMING]"/>
    <property type="match status" value="1"/>
</dbReference>
<evidence type="ECO:0000256" key="5">
    <source>
        <dbReference type="ARBA" id="ARBA00022989"/>
    </source>
</evidence>
<dbReference type="AlphaFoldDB" id="A0A7W7A9N3"/>
<keyword evidence="4 7" id="KW-0812">Transmembrane</keyword>
<feature type="transmembrane region" description="Helical" evidence="7">
    <location>
        <begin position="20"/>
        <end position="45"/>
    </location>
</feature>
<dbReference type="GO" id="GO:0016757">
    <property type="term" value="F:glycosyltransferase activity"/>
    <property type="evidence" value="ECO:0007669"/>
    <property type="project" value="UniProtKB-KW"/>
</dbReference>
<dbReference type="InterPro" id="IPR029044">
    <property type="entry name" value="Nucleotide-diphossugar_trans"/>
</dbReference>
<dbReference type="SUPFAM" id="SSF53448">
    <property type="entry name" value="Nucleotide-diphospho-sugar transferases"/>
    <property type="match status" value="1"/>
</dbReference>
<dbReference type="Gene3D" id="3.90.550.10">
    <property type="entry name" value="Spore Coat Polysaccharide Biosynthesis Protein SpsA, Chain A"/>
    <property type="match status" value="1"/>
</dbReference>
<keyword evidence="9" id="KW-1185">Reference proteome</keyword>
<evidence type="ECO:0000256" key="4">
    <source>
        <dbReference type="ARBA" id="ARBA00022692"/>
    </source>
</evidence>
<reference evidence="8 9" key="1">
    <citation type="submission" date="2020-08" db="EMBL/GenBank/DDBJ databases">
        <title>Genomic Encyclopedia of Type Strains, Phase IV (KMG-IV): sequencing the most valuable type-strain genomes for metagenomic binning, comparative biology and taxonomic classification.</title>
        <authorList>
            <person name="Goeker M."/>
        </authorList>
    </citation>
    <scope>NUCLEOTIDE SEQUENCE [LARGE SCALE GENOMIC DNA]</scope>
    <source>
        <strain evidence="8 9">DSM 17507</strain>
    </source>
</reference>
<evidence type="ECO:0000256" key="3">
    <source>
        <dbReference type="ARBA" id="ARBA00022679"/>
    </source>
</evidence>
<evidence type="ECO:0000313" key="8">
    <source>
        <dbReference type="EMBL" id="MBB4612969.1"/>
    </source>
</evidence>
<proteinExistence type="predicted"/>
<dbReference type="GO" id="GO:0016020">
    <property type="term" value="C:membrane"/>
    <property type="evidence" value="ECO:0007669"/>
    <property type="project" value="UniProtKB-SubCell"/>
</dbReference>
<comment type="subcellular location">
    <subcellularLocation>
        <location evidence="1">Membrane</location>
        <topology evidence="1">Multi-pass membrane protein</topology>
    </subcellularLocation>
</comment>
<evidence type="ECO:0000256" key="7">
    <source>
        <dbReference type="SAM" id="Phobius"/>
    </source>
</evidence>
<dbReference type="EMBL" id="JACHOA010000002">
    <property type="protein sequence ID" value="MBB4612969.1"/>
    <property type="molecule type" value="Genomic_DNA"/>
</dbReference>
<dbReference type="InterPro" id="IPR050321">
    <property type="entry name" value="Glycosyltr_2/OpgH_subfam"/>
</dbReference>
<keyword evidence="2" id="KW-0328">Glycosyltransferase</keyword>
<organism evidence="8 9">
    <name type="scientific">Novosphingobium taihuense</name>
    <dbReference type="NCBI Taxonomy" id="260085"/>
    <lineage>
        <taxon>Bacteria</taxon>
        <taxon>Pseudomonadati</taxon>
        <taxon>Pseudomonadota</taxon>
        <taxon>Alphaproteobacteria</taxon>
        <taxon>Sphingomonadales</taxon>
        <taxon>Sphingomonadaceae</taxon>
        <taxon>Novosphingobium</taxon>
    </lineage>
</organism>
<protein>
    <submittedName>
        <fullName evidence="8">Adsorption protein B</fullName>
    </submittedName>
</protein>